<sequence length="243" mass="28247">MQRLLSLVLLFFIGTFSVNGTLKDTTDVISHSNKDVWDEGGEVVVRSFQQDKINAYKKNPRYRYDRGQGPGFWENLLLALLSWIFITPEGRPWFFYILLGLVGLGGIFMVLKFLDVPMSKLLVLSLPHDAVALQFGTDEQEVSLEKLNEMLQLYRTNGAYREAVRVLFHLYLRVLQEKGAIKLRNYKTNVDYFHEIGDESEKMRFQRLSHMFEAIWYGHLSVSEAQYKKMEIEFKEACEGGKL</sequence>
<name>A0A1I1UR80_9BACT</name>
<dbReference type="OrthoDB" id="5491447at2"/>
<keyword evidence="1" id="KW-1133">Transmembrane helix</keyword>
<evidence type="ECO:0000256" key="1">
    <source>
        <dbReference type="SAM" id="Phobius"/>
    </source>
</evidence>
<dbReference type="EMBL" id="FONA01000001">
    <property type="protein sequence ID" value="SFD73321.1"/>
    <property type="molecule type" value="Genomic_DNA"/>
</dbReference>
<dbReference type="Proteomes" id="UP000181976">
    <property type="component" value="Unassembled WGS sequence"/>
</dbReference>
<feature type="chain" id="PRO_5010329395" evidence="2">
    <location>
        <begin position="21"/>
        <end position="243"/>
    </location>
</feature>
<dbReference type="AlphaFoldDB" id="A0A1I1UR80"/>
<gene>
    <name evidence="3" type="ORF">SAMN05444380_101174</name>
</gene>
<evidence type="ECO:0000313" key="3">
    <source>
        <dbReference type="EMBL" id="SFD73321.1"/>
    </source>
</evidence>
<dbReference type="eggNOG" id="ENOG50302AC">
    <property type="taxonomic scope" value="Bacteria"/>
</dbReference>
<feature type="transmembrane region" description="Helical" evidence="1">
    <location>
        <begin position="93"/>
        <end position="114"/>
    </location>
</feature>
<proteinExistence type="predicted"/>
<keyword evidence="2" id="KW-0732">Signal</keyword>
<feature type="signal peptide" evidence="2">
    <location>
        <begin position="1"/>
        <end position="20"/>
    </location>
</feature>
<keyword evidence="4" id="KW-1185">Reference proteome</keyword>
<accession>A0A1I1UR80</accession>
<organism evidence="3 4">
    <name type="scientific">Thermophagus xiamenensis</name>
    <dbReference type="NCBI Taxonomy" id="385682"/>
    <lineage>
        <taxon>Bacteria</taxon>
        <taxon>Pseudomonadati</taxon>
        <taxon>Bacteroidota</taxon>
        <taxon>Bacteroidia</taxon>
        <taxon>Marinilabiliales</taxon>
        <taxon>Marinilabiliaceae</taxon>
        <taxon>Thermophagus</taxon>
    </lineage>
</organism>
<reference evidence="3 4" key="1">
    <citation type="submission" date="2016-10" db="EMBL/GenBank/DDBJ databases">
        <authorList>
            <person name="de Groot N.N."/>
        </authorList>
    </citation>
    <scope>NUCLEOTIDE SEQUENCE [LARGE SCALE GENOMIC DNA]</scope>
    <source>
        <strain evidence="3 4">DSM 19012</strain>
    </source>
</reference>
<keyword evidence="1" id="KW-0472">Membrane</keyword>
<evidence type="ECO:0000313" key="4">
    <source>
        <dbReference type="Proteomes" id="UP000181976"/>
    </source>
</evidence>
<dbReference type="STRING" id="385682.SAMN05444380_101174"/>
<dbReference type="RefSeq" id="WP_010526920.1">
    <property type="nucleotide sequence ID" value="NZ_AFSL01000023.1"/>
</dbReference>
<keyword evidence="1" id="KW-0812">Transmembrane</keyword>
<protein>
    <submittedName>
        <fullName evidence="3">Uncharacterized protein</fullName>
    </submittedName>
</protein>
<dbReference type="InParanoid" id="A0A1I1UR80"/>
<evidence type="ECO:0000256" key="2">
    <source>
        <dbReference type="SAM" id="SignalP"/>
    </source>
</evidence>